<evidence type="ECO:0000256" key="1">
    <source>
        <dbReference type="SAM" id="MobiDB-lite"/>
    </source>
</evidence>
<evidence type="ECO:0000313" key="5">
    <source>
        <dbReference type="Proteomes" id="UP001519460"/>
    </source>
</evidence>
<protein>
    <submittedName>
        <fullName evidence="4">Uncharacterized protein</fullName>
    </submittedName>
</protein>
<feature type="signal peptide" evidence="3">
    <location>
        <begin position="1"/>
        <end position="24"/>
    </location>
</feature>
<sequence length="710" mass="78354">MKRNLQNVWFQLAVFFFCSPHFHAEFKCAEFDFPGLKNSTVTSLENSSLVLSFKVQGMWCTSGTLKDFNIEVVKKESDQIYCNISHENGECSVTFVAGTRCTCPQNGTYKFEKTANRSDSGEWIWRGERILDKSLTFNIEDSPHTHKPSAAADDVVSSTGISQEQRQTDLTSTGSTCAEEVTKEVTGAYGEVDVTEPTLRTNPNSKAPSGEVGVDSSKQRTTWTPLRTLVTIVAVVALVVIFIKYCVLGKGGAEFQFPDVKNNAIRRFENSDLTLAFRLQQTAWCLDGALKDFNIEVAKKQKGSEKIYCKIADVNGRCSVKSFVGARCTCPEAEGGMYKFVKRSDRTDNGEWIWRSTEDTTQDKSIIFNIEYAADIKSLTLTGTPPHEVKANGPPKITLDEVMFDTDVELRFAVRSHTKNLVHCRLWKLPKSVDTLIHISSSDKVPTTVVALSTAGAAVLCVGTRNNLPSRSQCDDAFPRLSGSRPQCDDAFPRPSVSRPQGNNSRQIPSVSSSYYNNSCQISSGTSGGYQSYYDNEDGTEEFEMGVLEIRLPVNEIVTDGQGREISLQAELRTRSGNITNCQLQKVLGPETFASKLDFPMLLVGVSGAGAAAGCIVTVGVVFAVRMRRRRSAAEIPGLSDNEGGRGQRKRGISRRRSNVVSAASMVPYHDYHEVLDVPEELEMGEGSNYTNQKNSKATCRNKRVLELIE</sequence>
<feature type="transmembrane region" description="Helical" evidence="2">
    <location>
        <begin position="601"/>
        <end position="625"/>
    </location>
</feature>
<evidence type="ECO:0000313" key="4">
    <source>
        <dbReference type="EMBL" id="KAK7462521.1"/>
    </source>
</evidence>
<gene>
    <name evidence="4" type="ORF">BaRGS_00038431</name>
</gene>
<feature type="compositionally biased region" description="Polar residues" evidence="1">
    <location>
        <begin position="198"/>
        <end position="207"/>
    </location>
</feature>
<dbReference type="AlphaFoldDB" id="A0ABD0J643"/>
<dbReference type="Proteomes" id="UP001519460">
    <property type="component" value="Unassembled WGS sequence"/>
</dbReference>
<feature type="compositionally biased region" description="Polar residues" evidence="1">
    <location>
        <begin position="498"/>
        <end position="513"/>
    </location>
</feature>
<feature type="compositionally biased region" description="Polar residues" evidence="1">
    <location>
        <begin position="156"/>
        <end position="176"/>
    </location>
</feature>
<feature type="region of interest" description="Disordered" evidence="1">
    <location>
        <begin position="141"/>
        <end position="176"/>
    </location>
</feature>
<feature type="chain" id="PRO_5044743961" evidence="3">
    <location>
        <begin position="25"/>
        <end position="710"/>
    </location>
</feature>
<feature type="region of interest" description="Disordered" evidence="1">
    <location>
        <begin position="192"/>
        <end position="216"/>
    </location>
</feature>
<keyword evidence="3" id="KW-0732">Signal</keyword>
<evidence type="ECO:0000256" key="2">
    <source>
        <dbReference type="SAM" id="Phobius"/>
    </source>
</evidence>
<proteinExistence type="predicted"/>
<feature type="region of interest" description="Disordered" evidence="1">
    <location>
        <begin position="636"/>
        <end position="659"/>
    </location>
</feature>
<keyword evidence="2" id="KW-0812">Transmembrane</keyword>
<name>A0ABD0J643_9CAEN</name>
<accession>A0ABD0J643</accession>
<keyword evidence="5" id="KW-1185">Reference proteome</keyword>
<feature type="region of interest" description="Disordered" evidence="1">
    <location>
        <begin position="485"/>
        <end position="513"/>
    </location>
</feature>
<feature type="compositionally biased region" description="Basic residues" evidence="1">
    <location>
        <begin position="647"/>
        <end position="658"/>
    </location>
</feature>
<keyword evidence="2" id="KW-0472">Membrane</keyword>
<comment type="caution">
    <text evidence="4">The sequence shown here is derived from an EMBL/GenBank/DDBJ whole genome shotgun (WGS) entry which is preliminary data.</text>
</comment>
<evidence type="ECO:0000256" key="3">
    <source>
        <dbReference type="SAM" id="SignalP"/>
    </source>
</evidence>
<keyword evidence="2" id="KW-1133">Transmembrane helix</keyword>
<dbReference type="EMBL" id="JACVVK020000620">
    <property type="protein sequence ID" value="KAK7462521.1"/>
    <property type="molecule type" value="Genomic_DNA"/>
</dbReference>
<reference evidence="4 5" key="1">
    <citation type="journal article" date="2023" name="Sci. Data">
        <title>Genome assembly of the Korean intertidal mud-creeper Batillaria attramentaria.</title>
        <authorList>
            <person name="Patra A.K."/>
            <person name="Ho P.T."/>
            <person name="Jun S."/>
            <person name="Lee S.J."/>
            <person name="Kim Y."/>
            <person name="Won Y.J."/>
        </authorList>
    </citation>
    <scope>NUCLEOTIDE SEQUENCE [LARGE SCALE GENOMIC DNA]</scope>
    <source>
        <strain evidence="4">Wonlab-2016</strain>
    </source>
</reference>
<feature type="non-terminal residue" evidence="4">
    <location>
        <position position="710"/>
    </location>
</feature>
<organism evidence="4 5">
    <name type="scientific">Batillaria attramentaria</name>
    <dbReference type="NCBI Taxonomy" id="370345"/>
    <lineage>
        <taxon>Eukaryota</taxon>
        <taxon>Metazoa</taxon>
        <taxon>Spiralia</taxon>
        <taxon>Lophotrochozoa</taxon>
        <taxon>Mollusca</taxon>
        <taxon>Gastropoda</taxon>
        <taxon>Caenogastropoda</taxon>
        <taxon>Sorbeoconcha</taxon>
        <taxon>Cerithioidea</taxon>
        <taxon>Batillariidae</taxon>
        <taxon>Batillaria</taxon>
    </lineage>
</organism>